<keyword evidence="3" id="KW-1185">Reference proteome</keyword>
<gene>
    <name evidence="2" type="ORF">MARGE09_P1877</name>
</gene>
<dbReference type="Proteomes" id="UP001320119">
    <property type="component" value="Chromosome"/>
</dbReference>
<proteinExistence type="predicted"/>
<sequence length="235" mass="27987">MNTKEFGFISFHAILVTLFLVFLVALFVFDEDPYTGWGEFETWADKDRKGEPVDCSALLSTEVERDYYQYNSYANQYERYTAHLQDYVKTTRYQFKQCREDIDPLVNQWCEKFIDKGLDSFLNYHDNDWDLPLWVIDFCHEGLMPEFKKVNSNFRLPDEEVKLLVLEDYGVMLDPSSIRNIRFEERYKDGLWGISLTADQKESTKDYYLNFSSKENWEQAKHAFAVMVSKYNAQD</sequence>
<keyword evidence="1" id="KW-0812">Transmembrane</keyword>
<name>A0AAN1WHF8_9GAMM</name>
<keyword evidence="1" id="KW-1133">Transmembrane helix</keyword>
<feature type="transmembrane region" description="Helical" evidence="1">
    <location>
        <begin position="6"/>
        <end position="29"/>
    </location>
</feature>
<dbReference type="EMBL" id="AP023086">
    <property type="protein sequence ID" value="BCD97676.1"/>
    <property type="molecule type" value="Genomic_DNA"/>
</dbReference>
<evidence type="ECO:0000313" key="2">
    <source>
        <dbReference type="EMBL" id="BCD97676.1"/>
    </source>
</evidence>
<evidence type="ECO:0000313" key="3">
    <source>
        <dbReference type="Proteomes" id="UP001320119"/>
    </source>
</evidence>
<dbReference type="KEGG" id="marq:MARGE09_P1877"/>
<dbReference type="RefSeq" id="WP_236987139.1">
    <property type="nucleotide sequence ID" value="NZ_AP023086.1"/>
</dbReference>
<accession>A0AAN1WHF8</accession>
<evidence type="ECO:0000256" key="1">
    <source>
        <dbReference type="SAM" id="Phobius"/>
    </source>
</evidence>
<protein>
    <submittedName>
        <fullName evidence="2">Uncharacterized protein</fullName>
    </submittedName>
</protein>
<keyword evidence="1" id="KW-0472">Membrane</keyword>
<organism evidence="2 3">
    <name type="scientific">Marinagarivorans cellulosilyticus</name>
    <dbReference type="NCBI Taxonomy" id="2721545"/>
    <lineage>
        <taxon>Bacteria</taxon>
        <taxon>Pseudomonadati</taxon>
        <taxon>Pseudomonadota</taxon>
        <taxon>Gammaproteobacteria</taxon>
        <taxon>Cellvibrionales</taxon>
        <taxon>Cellvibrionaceae</taxon>
        <taxon>Marinagarivorans</taxon>
    </lineage>
</organism>
<dbReference type="AlphaFoldDB" id="A0AAN1WHF8"/>
<reference evidence="2 3" key="1">
    <citation type="journal article" date="2022" name="IScience">
        <title>An ultrasensitive nanofiber-based assay for enzymatic hydrolysis and deep-sea microbial degradation of cellulose.</title>
        <authorList>
            <person name="Tsudome M."/>
            <person name="Tachioka M."/>
            <person name="Miyazaki M."/>
            <person name="Uchimura K."/>
            <person name="Tsuda M."/>
            <person name="Takaki Y."/>
            <person name="Deguchi S."/>
        </authorList>
    </citation>
    <scope>NUCLEOTIDE SEQUENCE [LARGE SCALE GENOMIC DNA]</scope>
    <source>
        <strain evidence="2 3">GE09</strain>
    </source>
</reference>